<evidence type="ECO:0000313" key="3">
    <source>
        <dbReference type="Proteomes" id="UP001283361"/>
    </source>
</evidence>
<accession>A0AAE1CL21</accession>
<dbReference type="Proteomes" id="UP001283361">
    <property type="component" value="Unassembled WGS sequence"/>
</dbReference>
<reference evidence="2" key="1">
    <citation type="journal article" date="2023" name="G3 (Bethesda)">
        <title>A reference genome for the long-term kleptoplast-retaining sea slug Elysia crispata morphotype clarki.</title>
        <authorList>
            <person name="Eastman K.E."/>
            <person name="Pendleton A.L."/>
            <person name="Shaikh M.A."/>
            <person name="Suttiyut T."/>
            <person name="Ogas R."/>
            <person name="Tomko P."/>
            <person name="Gavelis G."/>
            <person name="Widhalm J.R."/>
            <person name="Wisecaver J.H."/>
        </authorList>
    </citation>
    <scope>NUCLEOTIDE SEQUENCE</scope>
    <source>
        <strain evidence="2">ECLA1</strain>
    </source>
</reference>
<evidence type="ECO:0000313" key="2">
    <source>
        <dbReference type="EMBL" id="KAK3704577.1"/>
    </source>
</evidence>
<dbReference type="AlphaFoldDB" id="A0AAE1CL21"/>
<feature type="compositionally biased region" description="Polar residues" evidence="1">
    <location>
        <begin position="94"/>
        <end position="111"/>
    </location>
</feature>
<name>A0AAE1CL21_9GAST</name>
<organism evidence="2 3">
    <name type="scientific">Elysia crispata</name>
    <name type="common">lettuce slug</name>
    <dbReference type="NCBI Taxonomy" id="231223"/>
    <lineage>
        <taxon>Eukaryota</taxon>
        <taxon>Metazoa</taxon>
        <taxon>Spiralia</taxon>
        <taxon>Lophotrochozoa</taxon>
        <taxon>Mollusca</taxon>
        <taxon>Gastropoda</taxon>
        <taxon>Heterobranchia</taxon>
        <taxon>Euthyneura</taxon>
        <taxon>Panpulmonata</taxon>
        <taxon>Sacoglossa</taxon>
        <taxon>Placobranchoidea</taxon>
        <taxon>Plakobranchidae</taxon>
        <taxon>Elysia</taxon>
    </lineage>
</organism>
<sequence>MLSSDLMMPPDRTVSNLKEDSEDPVRIRSRDPSADSLTLYRLDCPAHQRTQSGSDPGPSYCQSHALPTRLPCSPKDSVRIRSRDPRTTAPPTRGPSQDPISGSSYCQSHALTTRLPRPPEDPVRIRSRDPRTVSLTLYRLDCPAHQRTQSGSDPGTHVLSVSRSTD</sequence>
<comment type="caution">
    <text evidence="2">The sequence shown here is derived from an EMBL/GenBank/DDBJ whole genome shotgun (WGS) entry which is preliminary data.</text>
</comment>
<protein>
    <submittedName>
        <fullName evidence="2">Uncharacterized protein</fullName>
    </submittedName>
</protein>
<feature type="compositionally biased region" description="Basic and acidic residues" evidence="1">
    <location>
        <begin position="17"/>
        <end position="33"/>
    </location>
</feature>
<feature type="compositionally biased region" description="Basic and acidic residues" evidence="1">
    <location>
        <begin position="117"/>
        <end position="130"/>
    </location>
</feature>
<feature type="compositionally biased region" description="Basic and acidic residues" evidence="1">
    <location>
        <begin position="76"/>
        <end position="86"/>
    </location>
</feature>
<feature type="compositionally biased region" description="Polar residues" evidence="1">
    <location>
        <begin position="146"/>
        <end position="166"/>
    </location>
</feature>
<feature type="region of interest" description="Disordered" evidence="1">
    <location>
        <begin position="143"/>
        <end position="166"/>
    </location>
</feature>
<dbReference type="EMBL" id="JAWDGP010007794">
    <property type="protein sequence ID" value="KAK3704577.1"/>
    <property type="molecule type" value="Genomic_DNA"/>
</dbReference>
<keyword evidence="3" id="KW-1185">Reference proteome</keyword>
<proteinExistence type="predicted"/>
<feature type="region of interest" description="Disordered" evidence="1">
    <location>
        <begin position="1"/>
        <end position="130"/>
    </location>
</feature>
<evidence type="ECO:0000256" key="1">
    <source>
        <dbReference type="SAM" id="MobiDB-lite"/>
    </source>
</evidence>
<gene>
    <name evidence="2" type="ORF">RRG08_033619</name>
</gene>